<dbReference type="FunFam" id="1.10.10.10:FF:000279">
    <property type="entry name" value="Transcriptional regulator, ArsR family"/>
    <property type="match status" value="1"/>
</dbReference>
<dbReference type="PROSITE" id="PS50987">
    <property type="entry name" value="HTH_ARSR_2"/>
    <property type="match status" value="1"/>
</dbReference>
<keyword evidence="2" id="KW-0805">Transcription regulation</keyword>
<comment type="caution">
    <text evidence="6">The sequence shown here is derived from an EMBL/GenBank/DDBJ whole genome shotgun (WGS) entry which is preliminary data.</text>
</comment>
<evidence type="ECO:0000259" key="5">
    <source>
        <dbReference type="PROSITE" id="PS50987"/>
    </source>
</evidence>
<dbReference type="NCBIfam" id="NF007528">
    <property type="entry name" value="PRK10141.1"/>
    <property type="match status" value="1"/>
</dbReference>
<dbReference type="CDD" id="cd00090">
    <property type="entry name" value="HTH_ARSR"/>
    <property type="match status" value="1"/>
</dbReference>
<dbReference type="InterPro" id="IPR001845">
    <property type="entry name" value="HTH_ArsR_DNA-bd_dom"/>
</dbReference>
<feature type="domain" description="HTH arsR-type" evidence="5">
    <location>
        <begin position="1"/>
        <end position="89"/>
    </location>
</feature>
<dbReference type="Gene3D" id="1.10.10.10">
    <property type="entry name" value="Winged helix-like DNA-binding domain superfamily/Winged helix DNA-binding domain"/>
    <property type="match status" value="1"/>
</dbReference>
<evidence type="ECO:0000256" key="2">
    <source>
        <dbReference type="ARBA" id="ARBA00023015"/>
    </source>
</evidence>
<reference evidence="6" key="1">
    <citation type="submission" date="2021-10" db="EMBL/GenBank/DDBJ databases">
        <title>Marinomonas pontica sp. nov., isolated from the Black Sea.</title>
        <authorList>
            <person name="Zhao L.-H."/>
            <person name="Xue J.-H."/>
        </authorList>
    </citation>
    <scope>NUCLEOTIDE SEQUENCE</scope>
    <source>
        <strain evidence="6">E8</strain>
    </source>
</reference>
<protein>
    <submittedName>
        <fullName evidence="6">Metalloregulator ArsR/SmtB family transcription factor</fullName>
    </submittedName>
</protein>
<dbReference type="InterPro" id="IPR011991">
    <property type="entry name" value="ArsR-like_HTH"/>
</dbReference>
<proteinExistence type="predicted"/>
<evidence type="ECO:0000313" key="6">
    <source>
        <dbReference type="EMBL" id="MCB5161533.1"/>
    </source>
</evidence>
<sequence length="111" mass="12712">MTPCQFYKCLADDTRLQSVLLIARVGETCVCDLMVALELDQPKTSRHLASLRKCGILQDERRGKWVFYRLHPELDDWAVKVIQDTAEHNPGYYQDALQRILASQAAKQVCC</sequence>
<dbReference type="SMART" id="SM00418">
    <property type="entry name" value="HTH_ARSR"/>
    <property type="match status" value="1"/>
</dbReference>
<evidence type="ECO:0000256" key="4">
    <source>
        <dbReference type="ARBA" id="ARBA00023163"/>
    </source>
</evidence>
<dbReference type="SUPFAM" id="SSF46785">
    <property type="entry name" value="Winged helix' DNA-binding domain"/>
    <property type="match status" value="1"/>
</dbReference>
<dbReference type="AlphaFoldDB" id="A0A9X1LEJ3"/>
<dbReference type="PRINTS" id="PR00778">
    <property type="entry name" value="HTHARSR"/>
</dbReference>
<dbReference type="NCBIfam" id="NF033788">
    <property type="entry name" value="HTH_metalloreg"/>
    <property type="match status" value="1"/>
</dbReference>
<dbReference type="PANTHER" id="PTHR33154">
    <property type="entry name" value="TRANSCRIPTIONAL REGULATOR, ARSR FAMILY"/>
    <property type="match status" value="1"/>
</dbReference>
<evidence type="ECO:0000256" key="1">
    <source>
        <dbReference type="ARBA" id="ARBA00022849"/>
    </source>
</evidence>
<name>A0A9X1LEJ3_9GAMM</name>
<dbReference type="RefSeq" id="WP_226753908.1">
    <property type="nucleotide sequence ID" value="NZ_JAJATW010000007.1"/>
</dbReference>
<dbReference type="GO" id="GO:0046685">
    <property type="term" value="P:response to arsenic-containing substance"/>
    <property type="evidence" value="ECO:0007669"/>
    <property type="project" value="UniProtKB-KW"/>
</dbReference>
<dbReference type="Pfam" id="PF01022">
    <property type="entry name" value="HTH_5"/>
    <property type="match status" value="1"/>
</dbReference>
<dbReference type="InterPro" id="IPR036388">
    <property type="entry name" value="WH-like_DNA-bd_sf"/>
</dbReference>
<gene>
    <name evidence="6" type="ORF">LG368_06415</name>
</gene>
<keyword evidence="3" id="KW-0238">DNA-binding</keyword>
<evidence type="ECO:0000256" key="3">
    <source>
        <dbReference type="ARBA" id="ARBA00023125"/>
    </source>
</evidence>
<keyword evidence="1" id="KW-0059">Arsenical resistance</keyword>
<accession>A0A9X1LEJ3</accession>
<dbReference type="InterPro" id="IPR036390">
    <property type="entry name" value="WH_DNA-bd_sf"/>
</dbReference>
<dbReference type="EMBL" id="JAJATW010000007">
    <property type="protein sequence ID" value="MCB5161533.1"/>
    <property type="molecule type" value="Genomic_DNA"/>
</dbReference>
<organism evidence="6 7">
    <name type="scientific">Marinomonas algarum</name>
    <dbReference type="NCBI Taxonomy" id="2883105"/>
    <lineage>
        <taxon>Bacteria</taxon>
        <taxon>Pseudomonadati</taxon>
        <taxon>Pseudomonadota</taxon>
        <taxon>Gammaproteobacteria</taxon>
        <taxon>Oceanospirillales</taxon>
        <taxon>Oceanospirillaceae</taxon>
        <taxon>Marinomonas</taxon>
    </lineage>
</organism>
<dbReference type="InterPro" id="IPR051081">
    <property type="entry name" value="HTH_MetalResp_TranReg"/>
</dbReference>
<keyword evidence="7" id="KW-1185">Reference proteome</keyword>
<evidence type="ECO:0000313" key="7">
    <source>
        <dbReference type="Proteomes" id="UP001139095"/>
    </source>
</evidence>
<dbReference type="GO" id="GO:0003677">
    <property type="term" value="F:DNA binding"/>
    <property type="evidence" value="ECO:0007669"/>
    <property type="project" value="UniProtKB-KW"/>
</dbReference>
<dbReference type="GO" id="GO:0003700">
    <property type="term" value="F:DNA-binding transcription factor activity"/>
    <property type="evidence" value="ECO:0007669"/>
    <property type="project" value="InterPro"/>
</dbReference>
<keyword evidence="4" id="KW-0804">Transcription</keyword>
<dbReference type="Proteomes" id="UP001139095">
    <property type="component" value="Unassembled WGS sequence"/>
</dbReference>
<dbReference type="PANTHER" id="PTHR33154:SF18">
    <property type="entry name" value="ARSENICAL RESISTANCE OPERON REPRESSOR"/>
    <property type="match status" value="1"/>
</dbReference>